<dbReference type="Gene3D" id="3.30.565.10">
    <property type="entry name" value="Histidine kinase-like ATPase, C-terminal domain"/>
    <property type="match status" value="1"/>
</dbReference>
<reference evidence="6 7" key="1">
    <citation type="submission" date="2017-04" db="EMBL/GenBank/DDBJ databases">
        <title>Unexpected and diverse lifestyles within the genus Limnohabitans.</title>
        <authorList>
            <person name="Kasalicky V."/>
            <person name="Mehrshad M."/>
            <person name="Andrei S.-A."/>
            <person name="Salcher M."/>
            <person name="Kratochvilova H."/>
            <person name="Simek K."/>
            <person name="Ghai R."/>
        </authorList>
    </citation>
    <scope>NUCLEOTIDE SEQUENCE [LARGE SCALE GENOMIC DNA]</scope>
    <source>
        <strain evidence="6 7">MWH-C5</strain>
    </source>
</reference>
<dbReference type="InterPro" id="IPR036890">
    <property type="entry name" value="HATPase_C_sf"/>
</dbReference>
<gene>
    <name evidence="6" type="ORF">B9Z44_04095</name>
</gene>
<dbReference type="InterPro" id="IPR003661">
    <property type="entry name" value="HisK_dim/P_dom"/>
</dbReference>
<dbReference type="Pfam" id="PF02518">
    <property type="entry name" value="HATPase_c"/>
    <property type="match status" value="1"/>
</dbReference>
<dbReference type="InterPro" id="IPR005467">
    <property type="entry name" value="His_kinase_dom"/>
</dbReference>
<proteinExistence type="predicted"/>
<feature type="transmembrane region" description="Helical" evidence="4">
    <location>
        <begin position="173"/>
        <end position="195"/>
    </location>
</feature>
<dbReference type="GO" id="GO:0000155">
    <property type="term" value="F:phosphorelay sensor kinase activity"/>
    <property type="evidence" value="ECO:0007669"/>
    <property type="project" value="InterPro"/>
</dbReference>
<name>A0A315ES90_9BURK</name>
<comment type="catalytic activity">
    <reaction evidence="1">
        <text>ATP + protein L-histidine = ADP + protein N-phospho-L-histidine.</text>
        <dbReference type="EC" id="2.7.13.3"/>
    </reaction>
</comment>
<dbReference type="PRINTS" id="PR00344">
    <property type="entry name" value="BCTRLSENSOR"/>
</dbReference>
<keyword evidence="7" id="KW-1185">Reference proteome</keyword>
<evidence type="ECO:0000313" key="7">
    <source>
        <dbReference type="Proteomes" id="UP000251341"/>
    </source>
</evidence>
<evidence type="ECO:0000313" key="6">
    <source>
        <dbReference type="EMBL" id="PUE58844.1"/>
    </source>
</evidence>
<dbReference type="CDD" id="cd00082">
    <property type="entry name" value="HisKA"/>
    <property type="match status" value="1"/>
</dbReference>
<organism evidence="6 7">
    <name type="scientific">Limnohabitans curvus</name>
    <dbReference type="NCBI Taxonomy" id="323423"/>
    <lineage>
        <taxon>Bacteria</taxon>
        <taxon>Pseudomonadati</taxon>
        <taxon>Pseudomonadota</taxon>
        <taxon>Betaproteobacteria</taxon>
        <taxon>Burkholderiales</taxon>
        <taxon>Comamonadaceae</taxon>
        <taxon>Limnohabitans</taxon>
    </lineage>
</organism>
<dbReference type="Gene3D" id="1.10.287.130">
    <property type="match status" value="1"/>
</dbReference>
<feature type="domain" description="Histidine kinase" evidence="5">
    <location>
        <begin position="231"/>
        <end position="468"/>
    </location>
</feature>
<evidence type="ECO:0000259" key="5">
    <source>
        <dbReference type="PROSITE" id="PS50109"/>
    </source>
</evidence>
<keyword evidence="3" id="KW-0597">Phosphoprotein</keyword>
<sequence length="473" mass="51510">MLQRLSSAQWKSIKPALLIGLALALLQIGSGLAAYYQSKSLLWEGKFQTSHNLTQGLLVAVADQMVLKDYASVESRIVQTMSNAEVASVILTDTAGKVLSALKREPGQEPHLVFDPDWIQTPETEQALLQSRDHAFITTWAKVSLGSDLGWVRLQTYNELDSADLVSLRQQTLLLSALSVVSGILILGVFLWRAYFTVVQRGHMFEAQLDEATKRLVQSEKLASLGELAAGVAHEINNPVGYVSSNLTTLQKYLAVYEKVLDAPATDPAEMAALKKKLNYAFIRDDLQSLLKETQEGVGRVKAIIQDLKDYARTNAATHYVASDLQVGLKSTLNIARNQLKDRADVRLTLGDLPLVECAPSQIDQVFLNLIVNAAQAMPAGKMGVIDIRTACNHEQVWIEVQDNGPGIAPEILKKIFDPFFTTKDPGTGTGLGLSVSQNIIQQHGGTLTVDSTVGVGTTFKITLPIKRPAAKG</sequence>
<dbReference type="PANTHER" id="PTHR43065:SF50">
    <property type="entry name" value="HISTIDINE KINASE"/>
    <property type="match status" value="1"/>
</dbReference>
<dbReference type="SUPFAM" id="SSF55874">
    <property type="entry name" value="ATPase domain of HSP90 chaperone/DNA topoisomerase II/histidine kinase"/>
    <property type="match status" value="1"/>
</dbReference>
<dbReference type="InterPro" id="IPR004358">
    <property type="entry name" value="Sig_transdc_His_kin-like_C"/>
</dbReference>
<evidence type="ECO:0000256" key="3">
    <source>
        <dbReference type="ARBA" id="ARBA00022553"/>
    </source>
</evidence>
<dbReference type="EC" id="2.7.13.3" evidence="2"/>
<protein>
    <recommendedName>
        <fullName evidence="2">histidine kinase</fullName>
        <ecNumber evidence="2">2.7.13.3</ecNumber>
    </recommendedName>
</protein>
<keyword evidence="4" id="KW-1133">Transmembrane helix</keyword>
<keyword evidence="4" id="KW-0472">Membrane</keyword>
<dbReference type="InterPro" id="IPR003594">
    <property type="entry name" value="HATPase_dom"/>
</dbReference>
<dbReference type="EMBL" id="NESP01000001">
    <property type="protein sequence ID" value="PUE58844.1"/>
    <property type="molecule type" value="Genomic_DNA"/>
</dbReference>
<evidence type="ECO:0000256" key="2">
    <source>
        <dbReference type="ARBA" id="ARBA00012438"/>
    </source>
</evidence>
<evidence type="ECO:0000256" key="4">
    <source>
        <dbReference type="SAM" id="Phobius"/>
    </source>
</evidence>
<dbReference type="InterPro" id="IPR036097">
    <property type="entry name" value="HisK_dim/P_sf"/>
</dbReference>
<dbReference type="PANTHER" id="PTHR43065">
    <property type="entry name" value="SENSOR HISTIDINE KINASE"/>
    <property type="match status" value="1"/>
</dbReference>
<dbReference type="PROSITE" id="PS50109">
    <property type="entry name" value="HIS_KIN"/>
    <property type="match status" value="1"/>
</dbReference>
<keyword evidence="4" id="KW-0812">Transmembrane</keyword>
<comment type="caution">
    <text evidence="6">The sequence shown here is derived from an EMBL/GenBank/DDBJ whole genome shotgun (WGS) entry which is preliminary data.</text>
</comment>
<dbReference type="SUPFAM" id="SSF47384">
    <property type="entry name" value="Homodimeric domain of signal transducing histidine kinase"/>
    <property type="match status" value="1"/>
</dbReference>
<dbReference type="Proteomes" id="UP000251341">
    <property type="component" value="Unassembled WGS sequence"/>
</dbReference>
<dbReference type="RefSeq" id="WP_108401775.1">
    <property type="nucleotide sequence ID" value="NZ_NESP01000001.1"/>
</dbReference>
<dbReference type="AlphaFoldDB" id="A0A315ES90"/>
<dbReference type="SMART" id="SM00387">
    <property type="entry name" value="HATPase_c"/>
    <property type="match status" value="1"/>
</dbReference>
<evidence type="ECO:0000256" key="1">
    <source>
        <dbReference type="ARBA" id="ARBA00000085"/>
    </source>
</evidence>
<accession>A0A315ES90</accession>
<dbReference type="SMART" id="SM00388">
    <property type="entry name" value="HisKA"/>
    <property type="match status" value="1"/>
</dbReference>